<dbReference type="STRING" id="543379.A0A232EQ32"/>
<feature type="domain" description="BACK" evidence="2">
    <location>
        <begin position="72"/>
        <end position="114"/>
    </location>
</feature>
<dbReference type="InterPro" id="IPR000210">
    <property type="entry name" value="BTB/POZ_dom"/>
</dbReference>
<organism evidence="3 4">
    <name type="scientific">Trichomalopsis sarcophagae</name>
    <dbReference type="NCBI Taxonomy" id="543379"/>
    <lineage>
        <taxon>Eukaryota</taxon>
        <taxon>Metazoa</taxon>
        <taxon>Ecdysozoa</taxon>
        <taxon>Arthropoda</taxon>
        <taxon>Hexapoda</taxon>
        <taxon>Insecta</taxon>
        <taxon>Pterygota</taxon>
        <taxon>Neoptera</taxon>
        <taxon>Endopterygota</taxon>
        <taxon>Hymenoptera</taxon>
        <taxon>Apocrita</taxon>
        <taxon>Proctotrupomorpha</taxon>
        <taxon>Chalcidoidea</taxon>
        <taxon>Pteromalidae</taxon>
        <taxon>Pteromalinae</taxon>
        <taxon>Trichomalopsis</taxon>
    </lineage>
</organism>
<gene>
    <name evidence="3" type="ORF">TSAR_011603</name>
</gene>
<dbReference type="Gene3D" id="3.30.710.10">
    <property type="entry name" value="Potassium Channel Kv1.1, Chain A"/>
    <property type="match status" value="1"/>
</dbReference>
<dbReference type="Pfam" id="PF00651">
    <property type="entry name" value="BTB"/>
    <property type="match status" value="1"/>
</dbReference>
<comment type="caution">
    <text evidence="3">The sequence shown here is derived from an EMBL/GenBank/DDBJ whole genome shotgun (WGS) entry which is preliminary data.</text>
</comment>
<dbReference type="PANTHER" id="PTHR24413">
    <property type="entry name" value="SPECKLE-TYPE POZ PROTEIN"/>
    <property type="match status" value="1"/>
</dbReference>
<dbReference type="InterPro" id="IPR011705">
    <property type="entry name" value="BACK"/>
</dbReference>
<dbReference type="OrthoDB" id="10249567at2759"/>
<name>A0A232EQ32_9HYME</name>
<accession>A0A232EQ32</accession>
<sequence>MKSNVNSSFLEIKDIQIRAFKPLLQYIYTDEINNIDETLAKELIVAAIKYDIKGLATKCEEILCKNVNVSNVIEIFEIADQHNITQLKSQTLEFVADHASVVMNSKKFATKELEQSKSLSIQSPADD</sequence>
<dbReference type="SUPFAM" id="SSF54695">
    <property type="entry name" value="POZ domain"/>
    <property type="match status" value="1"/>
</dbReference>
<feature type="domain" description="BTB" evidence="1">
    <location>
        <begin position="5"/>
        <end position="66"/>
    </location>
</feature>
<evidence type="ECO:0000259" key="2">
    <source>
        <dbReference type="Pfam" id="PF07707"/>
    </source>
</evidence>
<evidence type="ECO:0008006" key="5">
    <source>
        <dbReference type="Google" id="ProtNLM"/>
    </source>
</evidence>
<dbReference type="Pfam" id="PF07707">
    <property type="entry name" value="BACK"/>
    <property type="match status" value="1"/>
</dbReference>
<dbReference type="EMBL" id="NNAY01002864">
    <property type="protein sequence ID" value="OXU20427.1"/>
    <property type="molecule type" value="Genomic_DNA"/>
</dbReference>
<evidence type="ECO:0000259" key="1">
    <source>
        <dbReference type="Pfam" id="PF00651"/>
    </source>
</evidence>
<protein>
    <recommendedName>
        <fullName evidence="5">BTB domain-containing protein</fullName>
    </recommendedName>
</protein>
<evidence type="ECO:0000313" key="4">
    <source>
        <dbReference type="Proteomes" id="UP000215335"/>
    </source>
</evidence>
<proteinExistence type="predicted"/>
<evidence type="ECO:0000313" key="3">
    <source>
        <dbReference type="EMBL" id="OXU20427.1"/>
    </source>
</evidence>
<keyword evidence="4" id="KW-1185">Reference proteome</keyword>
<reference evidence="3 4" key="1">
    <citation type="journal article" date="2017" name="Curr. Biol.">
        <title>The Evolution of Venom by Co-option of Single-Copy Genes.</title>
        <authorList>
            <person name="Martinson E.O."/>
            <person name="Mrinalini"/>
            <person name="Kelkar Y.D."/>
            <person name="Chang C.H."/>
            <person name="Werren J.H."/>
        </authorList>
    </citation>
    <scope>NUCLEOTIDE SEQUENCE [LARGE SCALE GENOMIC DNA]</scope>
    <source>
        <strain evidence="3 4">Alberta</strain>
        <tissue evidence="3">Whole body</tissue>
    </source>
</reference>
<dbReference type="AlphaFoldDB" id="A0A232EQ32"/>
<dbReference type="Proteomes" id="UP000215335">
    <property type="component" value="Unassembled WGS sequence"/>
</dbReference>
<dbReference type="Gene3D" id="6.10.250.3030">
    <property type="match status" value="1"/>
</dbReference>
<dbReference type="InterPro" id="IPR011333">
    <property type="entry name" value="SKP1/BTB/POZ_sf"/>
</dbReference>